<dbReference type="OMA" id="SIKYERY"/>
<dbReference type="PANTHER" id="PTHR31017:SF1">
    <property type="entry name" value="LATE SECRETORY PATHWAY PROTEIN AVL9 HOMOLOG"/>
    <property type="match status" value="1"/>
</dbReference>
<dbReference type="GO" id="GO:0005737">
    <property type="term" value="C:cytoplasm"/>
    <property type="evidence" value="ECO:0007669"/>
    <property type="project" value="TreeGrafter"/>
</dbReference>
<dbReference type="OrthoDB" id="26278at2759"/>
<evidence type="ECO:0000259" key="2">
    <source>
        <dbReference type="PROSITE" id="PS50211"/>
    </source>
</evidence>
<keyword evidence="4" id="KW-1185">Reference proteome</keyword>
<dbReference type="PROSITE" id="PS50211">
    <property type="entry name" value="DENN"/>
    <property type="match status" value="1"/>
</dbReference>
<dbReference type="Proteomes" id="UP000054359">
    <property type="component" value="Unassembled WGS sequence"/>
</dbReference>
<dbReference type="PANTHER" id="PTHR31017">
    <property type="entry name" value="LATE SECRETORY PATHWAY PROTEIN AVL9-RELATED"/>
    <property type="match status" value="1"/>
</dbReference>
<dbReference type="InterPro" id="IPR051731">
    <property type="entry name" value="DENND11/AVL9_GEFs"/>
</dbReference>
<feature type="non-terminal residue" evidence="3">
    <location>
        <position position="176"/>
    </location>
</feature>
<dbReference type="AlphaFoldDB" id="A0A087T4M8"/>
<dbReference type="EMBL" id="KK113384">
    <property type="protein sequence ID" value="KFM60067.1"/>
    <property type="molecule type" value="Genomic_DNA"/>
</dbReference>
<dbReference type="Pfam" id="PF09794">
    <property type="entry name" value="Avl9"/>
    <property type="match status" value="1"/>
</dbReference>
<reference evidence="3 4" key="1">
    <citation type="submission" date="2013-11" db="EMBL/GenBank/DDBJ databases">
        <title>Genome sequencing of Stegodyphus mimosarum.</title>
        <authorList>
            <person name="Bechsgaard J."/>
        </authorList>
    </citation>
    <scope>NUCLEOTIDE SEQUENCE [LARGE SCALE GENOMIC DNA]</scope>
</reference>
<evidence type="ECO:0000313" key="3">
    <source>
        <dbReference type="EMBL" id="KFM60067.1"/>
    </source>
</evidence>
<gene>
    <name evidence="3" type="ORF">X975_17214</name>
</gene>
<proteinExistence type="inferred from homology"/>
<feature type="domain" description="UDENN" evidence="2">
    <location>
        <begin position="16"/>
        <end position="176"/>
    </location>
</feature>
<accession>A0A087T4M8</accession>
<name>A0A087T4M8_STEMI</name>
<protein>
    <submittedName>
        <fullName evidence="3">Late secretory pathway protein AVL9-like protein</fullName>
    </submittedName>
</protein>
<organism evidence="3 4">
    <name type="scientific">Stegodyphus mimosarum</name>
    <name type="common">African social velvet spider</name>
    <dbReference type="NCBI Taxonomy" id="407821"/>
    <lineage>
        <taxon>Eukaryota</taxon>
        <taxon>Metazoa</taxon>
        <taxon>Ecdysozoa</taxon>
        <taxon>Arthropoda</taxon>
        <taxon>Chelicerata</taxon>
        <taxon>Arachnida</taxon>
        <taxon>Araneae</taxon>
        <taxon>Araneomorphae</taxon>
        <taxon>Entelegynae</taxon>
        <taxon>Eresoidea</taxon>
        <taxon>Eresidae</taxon>
        <taxon>Stegodyphus</taxon>
    </lineage>
</organism>
<evidence type="ECO:0000313" key="4">
    <source>
        <dbReference type="Proteomes" id="UP000054359"/>
    </source>
</evidence>
<comment type="similarity">
    <text evidence="1">Belongs to the AVL9 family.</text>
</comment>
<dbReference type="InterPro" id="IPR018307">
    <property type="entry name" value="ABL9/DENND6_dom"/>
</dbReference>
<sequence length="176" mass="19787">MSVSPAVGGCCDTPIIHVFVIGFHHKKGCVVEYSYPPLFDGDNGKGSDLPEPWKHLPTLALPDGAHNYEQDTIYFHLPSLEKPHQTVYGISCYRQMNAQNLIRRSSDITRETVQKSVCVISRIPLYGLIQAKLELITHAYFDERDFSKVSLLEETFKNLNSSLPKDFSDGQQAFLG</sequence>
<dbReference type="STRING" id="407821.A0A087T4M8"/>
<evidence type="ECO:0000256" key="1">
    <source>
        <dbReference type="ARBA" id="ARBA00038178"/>
    </source>
</evidence>
<dbReference type="InterPro" id="IPR037516">
    <property type="entry name" value="Tripartite_DENN"/>
</dbReference>